<evidence type="ECO:0000256" key="2">
    <source>
        <dbReference type="ARBA" id="ARBA00010532"/>
    </source>
</evidence>
<dbReference type="GO" id="GO:0005737">
    <property type="term" value="C:cytoplasm"/>
    <property type="evidence" value="ECO:0007669"/>
    <property type="project" value="TreeGrafter"/>
</dbReference>
<keyword evidence="6 10" id="KW-0472">Membrane</keyword>
<keyword evidence="3" id="KW-1003">Cell membrane</keyword>
<evidence type="ECO:0000256" key="3">
    <source>
        <dbReference type="ARBA" id="ARBA00022475"/>
    </source>
</evidence>
<dbReference type="InterPro" id="IPR005428">
    <property type="entry name" value="CD36/SCARB1/SNMP1"/>
</dbReference>
<dbReference type="PRINTS" id="PR01609">
    <property type="entry name" value="CD36FAMILY"/>
</dbReference>
<sequence>MPDRIHCASIILIIISIGFLIGGILLVVLGDSIIKKIVRNECQLKPGTMLYNNWHDSPVPLYISFYVFDLNNTEFLNGTSKPHVKQRGPFVYKEERKKIDVRMYENQTISYRELRSYTFDPSQSAELDTVNITAINLVYMVLVNYLQMEDVSPTFRKIVGNLLSDQEKPIMKLSVKEYIWGYQDPLLYTLKSQFPELITDDQVSVYNASVREAGSNTFLINNGVSSGTNNTERINNVGQIERFNFERSLPFWSNEYANMINGTDSTIWHPNTKENERIYAFISDICRSVYLGFNETNMNKFNIKTYHYTTPNSVFAKSTENEGFCLNSTTSNKTHEIECLSSGLFSLKSCILLSNIVLPIPLPIIGSNPHFLAADSSIQNGINGLTPDDIKHRSFMDIEPLTGVVMNGSRRLQINLNVVNDSAISAIARLNSFVYPMIWIDEHAEIDKTNADKFYNKVTKPIMVLHIMKYVILGIGSVLFIIVIILLAYRRYKASIFGPPFEKPNADETSPLLF</sequence>
<evidence type="ECO:0000256" key="4">
    <source>
        <dbReference type="ARBA" id="ARBA00022692"/>
    </source>
</evidence>
<evidence type="ECO:0000313" key="12">
    <source>
        <dbReference type="Proteomes" id="UP000663882"/>
    </source>
</evidence>
<feature type="transmembrane region" description="Helical" evidence="10">
    <location>
        <begin position="7"/>
        <end position="29"/>
    </location>
</feature>
<keyword evidence="8" id="KW-0675">Receptor</keyword>
<organism evidence="11 12">
    <name type="scientific">Rotaria sordida</name>
    <dbReference type="NCBI Taxonomy" id="392033"/>
    <lineage>
        <taxon>Eukaryota</taxon>
        <taxon>Metazoa</taxon>
        <taxon>Spiralia</taxon>
        <taxon>Gnathifera</taxon>
        <taxon>Rotifera</taxon>
        <taxon>Eurotatoria</taxon>
        <taxon>Bdelloidea</taxon>
        <taxon>Philodinida</taxon>
        <taxon>Philodinidae</taxon>
        <taxon>Rotaria</taxon>
    </lineage>
</organism>
<evidence type="ECO:0008006" key="13">
    <source>
        <dbReference type="Google" id="ProtNLM"/>
    </source>
</evidence>
<accession>A0A813W1H4</accession>
<dbReference type="InterPro" id="IPR002159">
    <property type="entry name" value="CD36_fam"/>
</dbReference>
<keyword evidence="9" id="KW-0325">Glycoprotein</keyword>
<dbReference type="GO" id="GO:0005044">
    <property type="term" value="F:scavenger receptor activity"/>
    <property type="evidence" value="ECO:0007669"/>
    <property type="project" value="TreeGrafter"/>
</dbReference>
<reference evidence="11" key="1">
    <citation type="submission" date="2021-02" db="EMBL/GenBank/DDBJ databases">
        <authorList>
            <person name="Nowell W R."/>
        </authorList>
    </citation>
    <scope>NUCLEOTIDE SEQUENCE</scope>
</reference>
<evidence type="ECO:0000256" key="9">
    <source>
        <dbReference type="ARBA" id="ARBA00023180"/>
    </source>
</evidence>
<dbReference type="EMBL" id="CAJNOO010000181">
    <property type="protein sequence ID" value="CAF0845046.1"/>
    <property type="molecule type" value="Genomic_DNA"/>
</dbReference>
<evidence type="ECO:0000256" key="5">
    <source>
        <dbReference type="ARBA" id="ARBA00022989"/>
    </source>
</evidence>
<dbReference type="GO" id="GO:0005886">
    <property type="term" value="C:plasma membrane"/>
    <property type="evidence" value="ECO:0007669"/>
    <property type="project" value="UniProtKB-SubCell"/>
</dbReference>
<evidence type="ECO:0000256" key="10">
    <source>
        <dbReference type="SAM" id="Phobius"/>
    </source>
</evidence>
<dbReference type="PANTHER" id="PTHR11923:SF51">
    <property type="entry name" value="LYSOSOME MEMBRANE PROTEIN 2"/>
    <property type="match status" value="1"/>
</dbReference>
<proteinExistence type="inferred from homology"/>
<dbReference type="PRINTS" id="PR01610">
    <property type="entry name" value="CD36ANTIGEN"/>
</dbReference>
<protein>
    <recommendedName>
        <fullName evidence="13">Lysosome membrane protein 2</fullName>
    </recommendedName>
</protein>
<evidence type="ECO:0000256" key="8">
    <source>
        <dbReference type="ARBA" id="ARBA00023170"/>
    </source>
</evidence>
<comment type="subcellular location">
    <subcellularLocation>
        <location evidence="1">Cell membrane</location>
        <topology evidence="1">Multi-pass membrane protein</topology>
    </subcellularLocation>
</comment>
<feature type="transmembrane region" description="Helical" evidence="10">
    <location>
        <begin position="467"/>
        <end position="489"/>
    </location>
</feature>
<evidence type="ECO:0000256" key="6">
    <source>
        <dbReference type="ARBA" id="ARBA00023136"/>
    </source>
</evidence>
<dbReference type="OrthoDB" id="18585at2759"/>
<keyword evidence="5 10" id="KW-1133">Transmembrane helix</keyword>
<keyword evidence="4 10" id="KW-0812">Transmembrane</keyword>
<evidence type="ECO:0000256" key="1">
    <source>
        <dbReference type="ARBA" id="ARBA00004651"/>
    </source>
</evidence>
<dbReference type="PANTHER" id="PTHR11923">
    <property type="entry name" value="SCAVENGER RECEPTOR CLASS B TYPE-1 SR-B1"/>
    <property type="match status" value="1"/>
</dbReference>
<evidence type="ECO:0000256" key="7">
    <source>
        <dbReference type="ARBA" id="ARBA00023157"/>
    </source>
</evidence>
<dbReference type="AlphaFoldDB" id="A0A813W1H4"/>
<comment type="similarity">
    <text evidence="2">Belongs to the CD36 family.</text>
</comment>
<dbReference type="Proteomes" id="UP000663882">
    <property type="component" value="Unassembled WGS sequence"/>
</dbReference>
<keyword evidence="7" id="KW-1015">Disulfide bond</keyword>
<evidence type="ECO:0000313" key="11">
    <source>
        <dbReference type="EMBL" id="CAF0845046.1"/>
    </source>
</evidence>
<comment type="caution">
    <text evidence="11">The sequence shown here is derived from an EMBL/GenBank/DDBJ whole genome shotgun (WGS) entry which is preliminary data.</text>
</comment>
<dbReference type="Pfam" id="PF01130">
    <property type="entry name" value="CD36"/>
    <property type="match status" value="1"/>
</dbReference>
<gene>
    <name evidence="11" type="ORF">RFH988_LOCUS6152</name>
</gene>
<name>A0A813W1H4_9BILA</name>